<feature type="region of interest" description="Disordered" evidence="1">
    <location>
        <begin position="1"/>
        <end position="41"/>
    </location>
</feature>
<evidence type="ECO:0000313" key="3">
    <source>
        <dbReference type="Proteomes" id="UP000630936"/>
    </source>
</evidence>
<accession>A0A918PKE0</accession>
<keyword evidence="3" id="KW-1185">Reference proteome</keyword>
<gene>
    <name evidence="2" type="ORF">GCM10010387_02800</name>
</gene>
<dbReference type="Proteomes" id="UP000630936">
    <property type="component" value="Unassembled WGS sequence"/>
</dbReference>
<protein>
    <submittedName>
        <fullName evidence="2">Uncharacterized protein</fullName>
    </submittedName>
</protein>
<dbReference type="AlphaFoldDB" id="A0A918PKE0"/>
<evidence type="ECO:0000256" key="1">
    <source>
        <dbReference type="SAM" id="MobiDB-lite"/>
    </source>
</evidence>
<comment type="caution">
    <text evidence="2">The sequence shown here is derived from an EMBL/GenBank/DDBJ whole genome shotgun (WGS) entry which is preliminary data.</text>
</comment>
<dbReference type="EMBL" id="BMWG01000001">
    <property type="protein sequence ID" value="GGZ14153.1"/>
    <property type="molecule type" value="Genomic_DNA"/>
</dbReference>
<evidence type="ECO:0000313" key="2">
    <source>
        <dbReference type="EMBL" id="GGZ14153.1"/>
    </source>
</evidence>
<proteinExistence type="predicted"/>
<sequence length="65" mass="7425">MSREAARSGAYGTRERVRDGPEPDGPSDARKGLRRSNAYTSPPARLRRGRWFLAVYRTAARFLMR</sequence>
<organism evidence="2 3">
    <name type="scientific">Streptomyces inusitatus</name>
    <dbReference type="NCBI Taxonomy" id="68221"/>
    <lineage>
        <taxon>Bacteria</taxon>
        <taxon>Bacillati</taxon>
        <taxon>Actinomycetota</taxon>
        <taxon>Actinomycetes</taxon>
        <taxon>Kitasatosporales</taxon>
        <taxon>Streptomycetaceae</taxon>
        <taxon>Streptomyces</taxon>
    </lineage>
</organism>
<reference evidence="2" key="1">
    <citation type="journal article" date="2014" name="Int. J. Syst. Evol. Microbiol.">
        <title>Complete genome sequence of Corynebacterium casei LMG S-19264T (=DSM 44701T), isolated from a smear-ripened cheese.</title>
        <authorList>
            <consortium name="US DOE Joint Genome Institute (JGI-PGF)"/>
            <person name="Walter F."/>
            <person name="Albersmeier A."/>
            <person name="Kalinowski J."/>
            <person name="Ruckert C."/>
        </authorList>
    </citation>
    <scope>NUCLEOTIDE SEQUENCE</scope>
    <source>
        <strain evidence="2">JCM 4988</strain>
    </source>
</reference>
<feature type="compositionally biased region" description="Basic and acidic residues" evidence="1">
    <location>
        <begin position="13"/>
        <end position="31"/>
    </location>
</feature>
<name>A0A918PKE0_9ACTN</name>
<reference evidence="2" key="2">
    <citation type="submission" date="2020-09" db="EMBL/GenBank/DDBJ databases">
        <authorList>
            <person name="Sun Q."/>
            <person name="Ohkuma M."/>
        </authorList>
    </citation>
    <scope>NUCLEOTIDE SEQUENCE</scope>
    <source>
        <strain evidence="2">JCM 4988</strain>
    </source>
</reference>